<reference evidence="1" key="2">
    <citation type="submission" date="2021-04" db="EMBL/GenBank/DDBJ databases">
        <authorList>
            <person name="Gilroy R."/>
        </authorList>
    </citation>
    <scope>NUCLEOTIDE SEQUENCE</scope>
    <source>
        <strain evidence="1">ChiSxjej3B15-1167</strain>
    </source>
</reference>
<evidence type="ECO:0000313" key="1">
    <source>
        <dbReference type="EMBL" id="HIX72147.1"/>
    </source>
</evidence>
<comment type="caution">
    <text evidence="1">The sequence shown here is derived from an EMBL/GenBank/DDBJ whole genome shotgun (WGS) entry which is preliminary data.</text>
</comment>
<dbReference type="Proteomes" id="UP000886805">
    <property type="component" value="Unassembled WGS sequence"/>
</dbReference>
<evidence type="ECO:0000313" key="2">
    <source>
        <dbReference type="Proteomes" id="UP000886805"/>
    </source>
</evidence>
<protein>
    <submittedName>
        <fullName evidence="1">Uncharacterized protein</fullName>
    </submittedName>
</protein>
<proteinExistence type="predicted"/>
<accession>A0A9D2BE46</accession>
<dbReference type="EMBL" id="DXEQ01000108">
    <property type="protein sequence ID" value="HIX72147.1"/>
    <property type="molecule type" value="Genomic_DNA"/>
</dbReference>
<reference evidence="1" key="1">
    <citation type="journal article" date="2021" name="PeerJ">
        <title>Extensive microbial diversity within the chicken gut microbiome revealed by metagenomics and culture.</title>
        <authorList>
            <person name="Gilroy R."/>
            <person name="Ravi A."/>
            <person name="Getino M."/>
            <person name="Pursley I."/>
            <person name="Horton D.L."/>
            <person name="Alikhan N.F."/>
            <person name="Baker D."/>
            <person name="Gharbi K."/>
            <person name="Hall N."/>
            <person name="Watson M."/>
            <person name="Adriaenssens E.M."/>
            <person name="Foster-Nyarko E."/>
            <person name="Jarju S."/>
            <person name="Secka A."/>
            <person name="Antonio M."/>
            <person name="Oren A."/>
            <person name="Chaudhuri R.R."/>
            <person name="La Ragione R."/>
            <person name="Hildebrand F."/>
            <person name="Pallen M.J."/>
        </authorList>
    </citation>
    <scope>NUCLEOTIDE SEQUENCE</scope>
    <source>
        <strain evidence="1">ChiSxjej3B15-1167</strain>
    </source>
</reference>
<dbReference type="AlphaFoldDB" id="A0A9D2BE46"/>
<name>A0A9D2BE46_9FIRM</name>
<gene>
    <name evidence="1" type="ORF">H9849_03900</name>
</gene>
<organism evidence="1 2">
    <name type="scientific">Candidatus Anaerobutyricum stercoripullorum</name>
    <dbReference type="NCBI Taxonomy" id="2838456"/>
    <lineage>
        <taxon>Bacteria</taxon>
        <taxon>Bacillati</taxon>
        <taxon>Bacillota</taxon>
        <taxon>Clostridia</taxon>
        <taxon>Lachnospirales</taxon>
        <taxon>Lachnospiraceae</taxon>
        <taxon>Anaerobutyricum</taxon>
    </lineage>
</organism>
<sequence length="161" mass="17978">MLFIRNKKGVLRGMAALLALFLLVTLLPGGNVQAASRTGHYQKRYKAKVSYPVWGQPAYGVVINRIRNGKVRFQISKAGVNGSPIYNSNVIKAKLKGKKASFRWKDTWGNSGTGKLKFGKNCVKVKVNQLQTARMNRSTLDTGGKFLKLKKISSDRKLFIY</sequence>